<evidence type="ECO:0000313" key="2">
    <source>
        <dbReference type="EMBL" id="KAJ7641218.1"/>
    </source>
</evidence>
<accession>A0AAD7C740</accession>
<proteinExistence type="predicted"/>
<feature type="coiled-coil region" evidence="1">
    <location>
        <begin position="16"/>
        <end position="43"/>
    </location>
</feature>
<evidence type="ECO:0008006" key="4">
    <source>
        <dbReference type="Google" id="ProtNLM"/>
    </source>
</evidence>
<gene>
    <name evidence="2" type="ORF">FB45DRAFT_353771</name>
</gene>
<keyword evidence="1" id="KW-0175">Coiled coil</keyword>
<sequence>MNDYSKAVRAAVRARIVTIDAEVHQLRERIRVLETERDTCKRRLEAYKYPVLALPNEITSEIFVHFLPHYPSCPPLAGIDSPTTLTQICRKWREIALANPKLWRGISIDFPHDRAEKLRVVQKWLDRSGSCPLSIKMECDYSGATTLNGYFQETLLHRARWQHVRLELRADEVALIEGPMPLLESLYLAVDEWYYTHPTVSVSDFPRLRSVSLENASHWKLATSIPTNNFDVKHLARRPLPFSHTSCGELGSLYLIDCAPPRSGTPNTFTRLETLVVLDKLGRRHTFDMLILPALRGPAVVGRTFGPGAHQHRHFPYLPLRM</sequence>
<keyword evidence="3" id="KW-1185">Reference proteome</keyword>
<dbReference type="AlphaFoldDB" id="A0AAD7C740"/>
<comment type="caution">
    <text evidence="2">The sequence shown here is derived from an EMBL/GenBank/DDBJ whole genome shotgun (WGS) entry which is preliminary data.</text>
</comment>
<evidence type="ECO:0000313" key="3">
    <source>
        <dbReference type="Proteomes" id="UP001221142"/>
    </source>
</evidence>
<dbReference type="EMBL" id="JARKIF010000004">
    <property type="protein sequence ID" value="KAJ7641218.1"/>
    <property type="molecule type" value="Genomic_DNA"/>
</dbReference>
<reference evidence="2" key="1">
    <citation type="submission" date="2023-03" db="EMBL/GenBank/DDBJ databases">
        <title>Massive genome expansion in bonnet fungi (Mycena s.s.) driven by repeated elements and novel gene families across ecological guilds.</title>
        <authorList>
            <consortium name="Lawrence Berkeley National Laboratory"/>
            <person name="Harder C.B."/>
            <person name="Miyauchi S."/>
            <person name="Viragh M."/>
            <person name="Kuo A."/>
            <person name="Thoen E."/>
            <person name="Andreopoulos B."/>
            <person name="Lu D."/>
            <person name="Skrede I."/>
            <person name="Drula E."/>
            <person name="Henrissat B."/>
            <person name="Morin E."/>
            <person name="Kohler A."/>
            <person name="Barry K."/>
            <person name="LaButti K."/>
            <person name="Morin E."/>
            <person name="Salamov A."/>
            <person name="Lipzen A."/>
            <person name="Mereny Z."/>
            <person name="Hegedus B."/>
            <person name="Baldrian P."/>
            <person name="Stursova M."/>
            <person name="Weitz H."/>
            <person name="Taylor A."/>
            <person name="Grigoriev I.V."/>
            <person name="Nagy L.G."/>
            <person name="Martin F."/>
            <person name="Kauserud H."/>
        </authorList>
    </citation>
    <scope>NUCLEOTIDE SEQUENCE</scope>
    <source>
        <strain evidence="2">9284</strain>
    </source>
</reference>
<evidence type="ECO:0000256" key="1">
    <source>
        <dbReference type="SAM" id="Coils"/>
    </source>
</evidence>
<dbReference type="Proteomes" id="UP001221142">
    <property type="component" value="Unassembled WGS sequence"/>
</dbReference>
<protein>
    <recommendedName>
        <fullName evidence="4">F-box domain-containing protein</fullName>
    </recommendedName>
</protein>
<name>A0AAD7C740_9AGAR</name>
<dbReference type="Gene3D" id="1.20.1280.50">
    <property type="match status" value="1"/>
</dbReference>
<organism evidence="2 3">
    <name type="scientific">Roridomyces roridus</name>
    <dbReference type="NCBI Taxonomy" id="1738132"/>
    <lineage>
        <taxon>Eukaryota</taxon>
        <taxon>Fungi</taxon>
        <taxon>Dikarya</taxon>
        <taxon>Basidiomycota</taxon>
        <taxon>Agaricomycotina</taxon>
        <taxon>Agaricomycetes</taxon>
        <taxon>Agaricomycetidae</taxon>
        <taxon>Agaricales</taxon>
        <taxon>Marasmiineae</taxon>
        <taxon>Mycenaceae</taxon>
        <taxon>Roridomyces</taxon>
    </lineage>
</organism>